<evidence type="ECO:0000313" key="2">
    <source>
        <dbReference type="EMBL" id="SFF23749.1"/>
    </source>
</evidence>
<dbReference type="RefSeq" id="WP_091545844.1">
    <property type="nucleotide sequence ID" value="NZ_FONY01000021.1"/>
</dbReference>
<gene>
    <name evidence="2" type="ORF">SAMN04488541_102153</name>
</gene>
<organism evidence="2 3">
    <name type="scientific">Thermoflexibacter ruber</name>
    <dbReference type="NCBI Taxonomy" id="1003"/>
    <lineage>
        <taxon>Bacteria</taxon>
        <taxon>Pseudomonadati</taxon>
        <taxon>Bacteroidota</taxon>
        <taxon>Cytophagia</taxon>
        <taxon>Cytophagales</taxon>
        <taxon>Thermoflexibacteraceae</taxon>
        <taxon>Thermoflexibacter</taxon>
    </lineage>
</organism>
<dbReference type="Gene3D" id="3.40.50.2000">
    <property type="entry name" value="Glycogen Phosphorylase B"/>
    <property type="match status" value="2"/>
</dbReference>
<dbReference type="Proteomes" id="UP000199513">
    <property type="component" value="Unassembled WGS sequence"/>
</dbReference>
<name>A0A1I2H355_9BACT</name>
<dbReference type="InterPro" id="IPR028098">
    <property type="entry name" value="Glyco_trans_4-like_N"/>
</dbReference>
<dbReference type="SUPFAM" id="SSF53756">
    <property type="entry name" value="UDP-Glycosyltransferase/glycogen phosphorylase"/>
    <property type="match status" value="1"/>
</dbReference>
<evidence type="ECO:0000313" key="3">
    <source>
        <dbReference type="Proteomes" id="UP000199513"/>
    </source>
</evidence>
<dbReference type="GO" id="GO:0016757">
    <property type="term" value="F:glycosyltransferase activity"/>
    <property type="evidence" value="ECO:0007669"/>
    <property type="project" value="UniProtKB-ARBA"/>
</dbReference>
<dbReference type="Pfam" id="PF13439">
    <property type="entry name" value="Glyco_transf_4"/>
    <property type="match status" value="1"/>
</dbReference>
<dbReference type="EMBL" id="FONY01000021">
    <property type="protein sequence ID" value="SFF23749.1"/>
    <property type="molecule type" value="Genomic_DNA"/>
</dbReference>
<accession>A0A1I2H355</accession>
<feature type="domain" description="Glycosyltransferase subfamily 4-like N-terminal" evidence="1">
    <location>
        <begin position="91"/>
        <end position="237"/>
    </location>
</feature>
<dbReference type="OrthoDB" id="9794575at2"/>
<dbReference type="STRING" id="1003.SAMN04488541_102153"/>
<keyword evidence="3" id="KW-1185">Reference proteome</keyword>
<evidence type="ECO:0000259" key="1">
    <source>
        <dbReference type="Pfam" id="PF13439"/>
    </source>
</evidence>
<protein>
    <submittedName>
        <fullName evidence="2">Glycosyl transferases group 1</fullName>
    </submittedName>
</protein>
<sequence>MERKKVLIITYYWYPSGGIGVLRCLKTAKYLRQFGWEPIIYTAKNAHYPSIDESNLKDIPPHITVLKQPIFEPYSLYKKFTGKPPEANVNHALVANEDKESWKHKVAVWIRSNFFIPDARAFWIRPSVKFLVNYLKKNPVDAIFSDGPPHSNTRIACLVKQKTGIPWLCDFQDPWTQMDLYERLNVSKLAWQKHQKMEQEAFQTADAITIVSETWKKDLESIGAKNVSVVPWGYDEDDFKHANFAPDWKLTLTHTGLLGEDRNPENLFVSMRELSEELTDFKQLFRLRLVGEVDSKVRQTAEKYKVATLIEYIPQVPRNEALKYTINTQALLLLLNDAGNVMGRIPGKFFEYLAAKRPILCLGAVGSDVDKIMQKTQAGVSVNYADKQGIKTQLLSFYESYKKTGIIEGKTCHIEEFTNKNLTKQIAHLLDKISTQK</sequence>
<proteinExistence type="predicted"/>
<dbReference type="AlphaFoldDB" id="A0A1I2H355"/>
<keyword evidence="2" id="KW-0808">Transferase</keyword>
<reference evidence="2 3" key="1">
    <citation type="submission" date="2016-10" db="EMBL/GenBank/DDBJ databases">
        <authorList>
            <person name="de Groot N.N."/>
        </authorList>
    </citation>
    <scope>NUCLEOTIDE SEQUENCE [LARGE SCALE GENOMIC DNA]</scope>
    <source>
        <strain>GEY</strain>
        <strain evidence="3">DSM 9560</strain>
    </source>
</reference>